<evidence type="ECO:0000313" key="5">
    <source>
        <dbReference type="Proteomes" id="UP000321772"/>
    </source>
</evidence>
<dbReference type="GO" id="GO:0046872">
    <property type="term" value="F:metal ion binding"/>
    <property type="evidence" value="ECO:0007669"/>
    <property type="project" value="InterPro"/>
</dbReference>
<dbReference type="InterPro" id="IPR056798">
    <property type="entry name" value="ADH_Fe_C"/>
</dbReference>
<dbReference type="SUPFAM" id="SSF56796">
    <property type="entry name" value="Dehydroquinate synthase-like"/>
    <property type="match status" value="1"/>
</dbReference>
<dbReference type="Gene3D" id="3.40.50.1970">
    <property type="match status" value="1"/>
</dbReference>
<gene>
    <name evidence="4" type="ORF">FGL77_07240</name>
</gene>
<dbReference type="InterPro" id="IPR018211">
    <property type="entry name" value="ADH_Fe_CS"/>
</dbReference>
<dbReference type="RefSeq" id="WP_146989301.1">
    <property type="nucleotide sequence ID" value="NZ_CP042392.1"/>
</dbReference>
<dbReference type="FunFam" id="1.20.1090.10:FF:000001">
    <property type="entry name" value="Aldehyde-alcohol dehydrogenase"/>
    <property type="match status" value="1"/>
</dbReference>
<dbReference type="FunFam" id="3.40.50.1970:FF:000003">
    <property type="entry name" value="Alcohol dehydrogenase, iron-containing"/>
    <property type="match status" value="1"/>
</dbReference>
<dbReference type="Pfam" id="PF00465">
    <property type="entry name" value="Fe-ADH"/>
    <property type="match status" value="1"/>
</dbReference>
<sequence>MEKIRFSTEIWTGDAALQGLSNFSDQRVFVVTDPFMVKSGNIAAITDQLSEKNEIQIFSDIVPDPPITKITLGIEALNKFKATMIVAVGGGSAIDAAKAMKFFTQRIVKPQAEITFIAIPTTSGTGSEVTNFSVITNSEAGVKYPLVTDAILPQIAILDADLVKTAPQNITVNTGMDVLTHCLEAYVSINANDFSDALAEKAFQLVFENIERVSKDGSDITARQRMHNASCIAGMAFNLANLGLNHGIAHAAGAKLHIPHGRLNTILLPQIITYNADLARDPNNLTAQKYCNLARLIGLSASNPRIGIRSLTNTIIQLRRKLKMPDSFQSYGIKQELFEKFKVDIAEAALNDGTTAANPRKPTKEDVITILEESFTRN</sequence>
<dbReference type="PANTHER" id="PTHR11496">
    <property type="entry name" value="ALCOHOL DEHYDROGENASE"/>
    <property type="match status" value="1"/>
</dbReference>
<reference evidence="4 5" key="1">
    <citation type="submission" date="2019-06" db="EMBL/GenBank/DDBJ databases">
        <title>Genome analyses of bacteria isolated from kimchi.</title>
        <authorList>
            <person name="Lee S."/>
            <person name="Ahn S."/>
            <person name="Roh S."/>
        </authorList>
    </citation>
    <scope>NUCLEOTIDE SEQUENCE [LARGE SCALE GENOMIC DNA]</scope>
    <source>
        <strain evidence="4 5">CBA3616</strain>
    </source>
</reference>
<keyword evidence="1" id="KW-0560">Oxidoreductase</keyword>
<dbReference type="PANTHER" id="PTHR11496:SF83">
    <property type="entry name" value="HYDROXYACID-OXOACID TRANSHYDROGENASE, MITOCHONDRIAL"/>
    <property type="match status" value="1"/>
</dbReference>
<evidence type="ECO:0000259" key="2">
    <source>
        <dbReference type="Pfam" id="PF00465"/>
    </source>
</evidence>
<dbReference type="CDD" id="cd08180">
    <property type="entry name" value="PDD"/>
    <property type="match status" value="1"/>
</dbReference>
<organism evidence="4 5">
    <name type="scientific">Loigolactobacillus coryniformis</name>
    <dbReference type="NCBI Taxonomy" id="1610"/>
    <lineage>
        <taxon>Bacteria</taxon>
        <taxon>Bacillati</taxon>
        <taxon>Bacillota</taxon>
        <taxon>Bacilli</taxon>
        <taxon>Lactobacillales</taxon>
        <taxon>Lactobacillaceae</taxon>
        <taxon>Loigolactobacillus</taxon>
    </lineage>
</organism>
<dbReference type="Gene3D" id="1.20.1090.10">
    <property type="entry name" value="Dehydroquinate synthase-like - alpha domain"/>
    <property type="match status" value="1"/>
</dbReference>
<evidence type="ECO:0000256" key="1">
    <source>
        <dbReference type="ARBA" id="ARBA00023002"/>
    </source>
</evidence>
<dbReference type="AlphaFoldDB" id="A0A5B8TGQ9"/>
<dbReference type="PROSITE" id="PS00913">
    <property type="entry name" value="ADH_IRON_1"/>
    <property type="match status" value="1"/>
</dbReference>
<dbReference type="InterPro" id="IPR039697">
    <property type="entry name" value="Alcohol_dehydrogenase_Fe"/>
</dbReference>
<feature type="domain" description="Fe-containing alcohol dehydrogenase-like C-terminal" evidence="3">
    <location>
        <begin position="171"/>
        <end position="374"/>
    </location>
</feature>
<evidence type="ECO:0000259" key="3">
    <source>
        <dbReference type="Pfam" id="PF25137"/>
    </source>
</evidence>
<evidence type="ECO:0000313" key="4">
    <source>
        <dbReference type="EMBL" id="QEA53112.1"/>
    </source>
</evidence>
<dbReference type="InterPro" id="IPR001670">
    <property type="entry name" value="ADH_Fe/GldA"/>
</dbReference>
<proteinExistence type="predicted"/>
<dbReference type="Pfam" id="PF25137">
    <property type="entry name" value="ADH_Fe_C"/>
    <property type="match status" value="1"/>
</dbReference>
<name>A0A5B8TGQ9_9LACO</name>
<feature type="domain" description="Alcohol dehydrogenase iron-type/glycerol dehydrogenase GldA" evidence="2">
    <location>
        <begin position="9"/>
        <end position="159"/>
    </location>
</feature>
<dbReference type="GO" id="GO:0004022">
    <property type="term" value="F:alcohol dehydrogenase (NAD+) activity"/>
    <property type="evidence" value="ECO:0007669"/>
    <property type="project" value="UniProtKB-ARBA"/>
</dbReference>
<protein>
    <submittedName>
        <fullName evidence="4">Iron-containing alcohol dehydrogenase</fullName>
    </submittedName>
</protein>
<dbReference type="Proteomes" id="UP000321772">
    <property type="component" value="Chromosome"/>
</dbReference>
<accession>A0A5B8TGQ9</accession>
<dbReference type="EMBL" id="CP042392">
    <property type="protein sequence ID" value="QEA53112.1"/>
    <property type="molecule type" value="Genomic_DNA"/>
</dbReference>